<feature type="transmembrane region" description="Helical" evidence="7">
    <location>
        <begin position="359"/>
        <end position="379"/>
    </location>
</feature>
<dbReference type="PROSITE" id="PS00211">
    <property type="entry name" value="ABC_TRANSPORTER_1"/>
    <property type="match status" value="1"/>
</dbReference>
<dbReference type="InterPro" id="IPR056264">
    <property type="entry name" value="R2_ABCA1-4-like"/>
</dbReference>
<feature type="transmembrane region" description="Helical" evidence="7">
    <location>
        <begin position="400"/>
        <end position="423"/>
    </location>
</feature>
<feature type="transmembrane region" description="Helical" evidence="7">
    <location>
        <begin position="1023"/>
        <end position="1044"/>
    </location>
</feature>
<dbReference type="InterPro" id="IPR003439">
    <property type="entry name" value="ABC_transporter-like_ATP-bd"/>
</dbReference>
<dbReference type="PROSITE" id="PS50893">
    <property type="entry name" value="ABC_TRANSPORTER_2"/>
    <property type="match status" value="2"/>
</dbReference>
<keyword evidence="5 7" id="KW-1133">Transmembrane helix</keyword>
<feature type="domain" description="ABC transporter" evidence="8">
    <location>
        <begin position="481"/>
        <end position="714"/>
    </location>
</feature>
<gene>
    <name evidence="9" type="primary">ABCA3</name>
    <name evidence="9" type="ORF">TNIN_27001</name>
</gene>
<name>A0A8X7BP44_9ARAC</name>
<dbReference type="InterPro" id="IPR026082">
    <property type="entry name" value="ABCA"/>
</dbReference>
<comment type="subcellular location">
    <subcellularLocation>
        <location evidence="1">Membrane</location>
        <topology evidence="1">Multi-pass membrane protein</topology>
    </subcellularLocation>
</comment>
<feature type="transmembrane region" description="Helical" evidence="7">
    <location>
        <begin position="319"/>
        <end position="339"/>
    </location>
</feature>
<evidence type="ECO:0000259" key="8">
    <source>
        <dbReference type="PROSITE" id="PS50893"/>
    </source>
</evidence>
<protein>
    <submittedName>
        <fullName evidence="9">ATP-binding cassette sub-family A member 3</fullName>
    </submittedName>
</protein>
<evidence type="ECO:0000256" key="7">
    <source>
        <dbReference type="SAM" id="Phobius"/>
    </source>
</evidence>
<dbReference type="Gene3D" id="3.40.50.300">
    <property type="entry name" value="P-loop containing nucleotide triphosphate hydrolases"/>
    <property type="match status" value="2"/>
</dbReference>
<keyword evidence="4 9" id="KW-0067">ATP-binding</keyword>
<keyword evidence="6 7" id="KW-0472">Membrane</keyword>
<evidence type="ECO:0000256" key="4">
    <source>
        <dbReference type="ARBA" id="ARBA00022840"/>
    </source>
</evidence>
<dbReference type="InterPro" id="IPR027417">
    <property type="entry name" value="P-loop_NTPase"/>
</dbReference>
<dbReference type="SUPFAM" id="SSF52540">
    <property type="entry name" value="P-loop containing nucleoside triphosphate hydrolases"/>
    <property type="match status" value="2"/>
</dbReference>
<dbReference type="Pfam" id="PF00005">
    <property type="entry name" value="ABC_tran"/>
    <property type="match status" value="2"/>
</dbReference>
<feature type="transmembrane region" description="Helical" evidence="7">
    <location>
        <begin position="1074"/>
        <end position="1096"/>
    </location>
</feature>
<evidence type="ECO:0000256" key="2">
    <source>
        <dbReference type="ARBA" id="ARBA00022692"/>
    </source>
</evidence>
<dbReference type="Pfam" id="PF23321">
    <property type="entry name" value="R1_ABCA1"/>
    <property type="match status" value="1"/>
</dbReference>
<evidence type="ECO:0000256" key="3">
    <source>
        <dbReference type="ARBA" id="ARBA00022741"/>
    </source>
</evidence>
<keyword evidence="10" id="KW-1185">Reference proteome</keyword>
<dbReference type="OrthoDB" id="6429129at2759"/>
<feature type="transmembrane region" description="Helical" evidence="7">
    <location>
        <begin position="252"/>
        <end position="275"/>
    </location>
</feature>
<dbReference type="GO" id="GO:0140359">
    <property type="term" value="F:ABC-type transporter activity"/>
    <property type="evidence" value="ECO:0007669"/>
    <property type="project" value="InterPro"/>
</dbReference>
<dbReference type="FunFam" id="3.40.50.300:FF:002470">
    <property type="entry name" value="ABC transporter, putative"/>
    <property type="match status" value="1"/>
</dbReference>
<dbReference type="CDD" id="cd03263">
    <property type="entry name" value="ABC_subfamily_A"/>
    <property type="match status" value="2"/>
</dbReference>
<organism evidence="9 10">
    <name type="scientific">Trichonephila inaurata madagascariensis</name>
    <dbReference type="NCBI Taxonomy" id="2747483"/>
    <lineage>
        <taxon>Eukaryota</taxon>
        <taxon>Metazoa</taxon>
        <taxon>Ecdysozoa</taxon>
        <taxon>Arthropoda</taxon>
        <taxon>Chelicerata</taxon>
        <taxon>Arachnida</taxon>
        <taxon>Araneae</taxon>
        <taxon>Araneomorphae</taxon>
        <taxon>Entelegynae</taxon>
        <taxon>Araneoidea</taxon>
        <taxon>Nephilidae</taxon>
        <taxon>Trichonephila</taxon>
        <taxon>Trichonephila inaurata</taxon>
    </lineage>
</organism>
<dbReference type="PANTHER" id="PTHR19229">
    <property type="entry name" value="ATP-BINDING CASSETTE TRANSPORTER SUBFAMILY A ABCA"/>
    <property type="match status" value="1"/>
</dbReference>
<dbReference type="Proteomes" id="UP000886998">
    <property type="component" value="Unassembled WGS sequence"/>
</dbReference>
<dbReference type="InterPro" id="IPR017871">
    <property type="entry name" value="ABC_transporter-like_CS"/>
</dbReference>
<proteinExistence type="predicted"/>
<dbReference type="PANTHER" id="PTHR19229:SF250">
    <property type="entry name" value="ABC TRANSPORTER DOMAIN-CONTAINING PROTEIN-RELATED"/>
    <property type="match status" value="1"/>
</dbReference>
<feature type="transmembrane region" description="Helical" evidence="7">
    <location>
        <begin position="1256"/>
        <end position="1282"/>
    </location>
</feature>
<dbReference type="GO" id="GO:0016020">
    <property type="term" value="C:membrane"/>
    <property type="evidence" value="ECO:0007669"/>
    <property type="project" value="UniProtKB-SubCell"/>
</dbReference>
<dbReference type="EMBL" id="BMAV01000294">
    <property type="protein sequence ID" value="GFY37442.1"/>
    <property type="molecule type" value="Genomic_DNA"/>
</dbReference>
<feature type="transmembrane region" description="Helical" evidence="7">
    <location>
        <begin position="1051"/>
        <end position="1068"/>
    </location>
</feature>
<dbReference type="GO" id="GO:0005524">
    <property type="term" value="F:ATP binding"/>
    <property type="evidence" value="ECO:0007669"/>
    <property type="project" value="UniProtKB-KW"/>
</dbReference>
<comment type="caution">
    <text evidence="9">The sequence shown here is derived from an EMBL/GenBank/DDBJ whole genome shotgun (WGS) entry which is preliminary data.</text>
</comment>
<evidence type="ECO:0000313" key="10">
    <source>
        <dbReference type="Proteomes" id="UP000886998"/>
    </source>
</evidence>
<dbReference type="GO" id="GO:0005319">
    <property type="term" value="F:lipid transporter activity"/>
    <property type="evidence" value="ECO:0007669"/>
    <property type="project" value="TreeGrafter"/>
</dbReference>
<feature type="transmembrane region" description="Helical" evidence="7">
    <location>
        <begin position="291"/>
        <end position="312"/>
    </location>
</feature>
<sequence>MDTVIFWLLMYYKISIWKRRPLIIQQDNDITYPSFDPYYTEESRDNDLQFVYAPEGPITDQFMKDAIKMFKATTNYTGNITSKGTRNEKELANYCLHWQRDDSKSIVIGTILKDFENKLPKSLNYKIRYHSAFHTPFFFTRLRYRLYGPNSGTAYTNTFFLSWQMAVEETFINRKLVEYGKSDFDYKISMQRFPYPKYKKPPPSFSIFDVVPWFIGYGYLVFLINIVYKVIEEKANGSKELLKMMGMTNFTYWASTFMNHFIAALITLLIITIVYKAPLQYETVFLNNSNFFLVFLLLTLFMASQILFCMLFSIFFTRTIFAIIAFLVVYVMSLTYVWVQFFMDHRDKYYLPLPVESKLGICLLPPGALNTIFFFVAFYEASGEGLQWYNLTEFSPAHNLNVLMIMGTMAFSCVLFILGIWYFDSVLPWQQGVQKPFYFLCLPSYWMGVKTISDNKIKLFKNNDDNADFFEKEPRGSIPRVIIQNLSKEFCYGFTYKKAVNNVSLNIYQGQITVLLGHNGAGKTTLINTLTGLYSPTSGTASVNGLDILTNGIKARRGFGVCPQHIVLYDALTVEEHLKIYAAMKGVQWKNLNEEVARILNIVKLAELRTKEVMDLSGGMKRKLSLGIAIIGGSKVLFLDEPTLGLDVETRRSVWDALLEIKHSRTIILTTHYMEEANILGDRIAIMAEGEIQCCGSPMFLKQKFDTGYHLHVGKNSHFELEKIFSILRSYVPDVKIGKELEKEISFSLPSNSDRGFGDMFKELENQKQKLGVTSFGVTVTTMEDVFLNIANFSDTKYKLCSESEDSKGVQITMEDVCCKSSLRPHPRFSLQFFGLLMKHFHYSKRNWSILIAQLAIPFLLTCFCLYSLRDPGTKNRITYDPLKLDISSVYGNTDGFVYTKNRQLSQATEYLKDVLESNNVNVKTVDDPTHYILDYSKKDLFKFLKNIMVGGAIDMLDNKTLNLTAWYNGEPYHTAPMSLLLMHTAVLKYITNTGSITLINEPLPQLLQFFPDKSVSYESREISIIFMPLALSFLSASFVLLPIHERSSKSKLLQLMTGLPAMIYWIAMFVWDYLVWIVVSIFLVIPFAIFAHYAFFGIHLNAIGTALLLLLLYGWASIPFSYLITFFFKEGSTGFSAVVVFCTVFGAIAGIFFKSMEFFTSSTPEHVIHEVKWFFRIFPVFCFSEGISNLFEMAYSNAFCDSLSQEDLEFNCNSHMMDEYNGLFKCCKNKCQIKDQCLTQRDLITWNSTACGRDVLSLFIVGLYYFILLFLFETTFMAAFYQNIKTFVSRVRNFLAGRKRDETIIEDSDVLAEKERIKKLIETGGTGGEALMVSGLTKVYKNFYAVNHLTFGIHPEECFGLLGVNGAGKTTLFKMLTGDIFPTEGNAIMSSSSIRKDLKKFQSNLGYCPQSDALIDHLTGREMLTLFGRLRGLTGCELHERVEHLLKMTDLAEYADKQTKYYSGGNKRKLSVTLSLIGSPPLILLDGPTAGVDPVSRRKIWNILSRARKSTGAAVILSTHCVEEREALCDRLAIMVNGHFRCLGSIQQLKSKYGQGYTVIIKMKRKHWDNQEVLNDIKTYVRSNLTAASLKDAHQGMLQYHVGDPFITLSYLFKLMTDMKNQFNLEDYLISDTSLEQIFLTFARGQC</sequence>
<feature type="domain" description="ABC transporter" evidence="8">
    <location>
        <begin position="1332"/>
        <end position="1563"/>
    </location>
</feature>
<dbReference type="GO" id="GO:0016887">
    <property type="term" value="F:ATP hydrolysis activity"/>
    <property type="evidence" value="ECO:0007669"/>
    <property type="project" value="InterPro"/>
</dbReference>
<keyword evidence="2 7" id="KW-0812">Transmembrane</keyword>
<accession>A0A8X7BP44</accession>
<reference evidence="9" key="1">
    <citation type="submission" date="2020-08" db="EMBL/GenBank/DDBJ databases">
        <title>Multicomponent nature underlies the extraordinary mechanical properties of spider dragline silk.</title>
        <authorList>
            <person name="Kono N."/>
            <person name="Nakamura H."/>
            <person name="Mori M."/>
            <person name="Yoshida Y."/>
            <person name="Ohtoshi R."/>
            <person name="Malay A.D."/>
            <person name="Moran D.A.P."/>
            <person name="Tomita M."/>
            <person name="Numata K."/>
            <person name="Arakawa K."/>
        </authorList>
    </citation>
    <scope>NUCLEOTIDE SEQUENCE</scope>
</reference>
<dbReference type="InterPro" id="IPR013525">
    <property type="entry name" value="ABC2_TM"/>
</dbReference>
<evidence type="ECO:0000256" key="1">
    <source>
        <dbReference type="ARBA" id="ARBA00004141"/>
    </source>
</evidence>
<dbReference type="InterPro" id="IPR003593">
    <property type="entry name" value="AAA+_ATPase"/>
</dbReference>
<evidence type="ECO:0000256" key="6">
    <source>
        <dbReference type="ARBA" id="ARBA00023136"/>
    </source>
</evidence>
<keyword evidence="3" id="KW-0547">Nucleotide-binding</keyword>
<dbReference type="FunFam" id="3.40.50.300:FF:000933">
    <property type="entry name" value="ABC transporter A family member 7"/>
    <property type="match status" value="1"/>
</dbReference>
<dbReference type="SMART" id="SM00382">
    <property type="entry name" value="AAA"/>
    <property type="match status" value="2"/>
</dbReference>
<evidence type="ECO:0000313" key="9">
    <source>
        <dbReference type="EMBL" id="GFY37442.1"/>
    </source>
</evidence>
<feature type="transmembrane region" description="Helical" evidence="7">
    <location>
        <begin position="1135"/>
        <end position="1154"/>
    </location>
</feature>
<dbReference type="Pfam" id="PF12698">
    <property type="entry name" value="ABC2_membrane_3"/>
    <property type="match status" value="2"/>
</dbReference>
<feature type="transmembrane region" description="Helical" evidence="7">
    <location>
        <begin position="210"/>
        <end position="231"/>
    </location>
</feature>
<evidence type="ECO:0000256" key="5">
    <source>
        <dbReference type="ARBA" id="ARBA00022989"/>
    </source>
</evidence>
<feature type="transmembrane region" description="Helical" evidence="7">
    <location>
        <begin position="1108"/>
        <end position="1129"/>
    </location>
</feature>
<feature type="transmembrane region" description="Helical" evidence="7">
    <location>
        <begin position="848"/>
        <end position="869"/>
    </location>
</feature>